<dbReference type="EMBL" id="CP002382">
    <property type="protein sequence ID" value="AEP10432.1"/>
    <property type="molecule type" value="Genomic_DNA"/>
</dbReference>
<dbReference type="OrthoDB" id="9811714at2"/>
<comment type="function">
    <text evidence="6">One of the primary rRNA binding proteins, it binds specifically to the 5'-end of 16S ribosomal RNA.</text>
</comment>
<dbReference type="InterPro" id="IPR000266">
    <property type="entry name" value="Ribosomal_uS17"/>
</dbReference>
<dbReference type="AlphaFoldDB" id="G2KQV4"/>
<evidence type="ECO:0000256" key="3">
    <source>
        <dbReference type="ARBA" id="ARBA00022884"/>
    </source>
</evidence>
<proteinExistence type="inferred from homology"/>
<feature type="region of interest" description="Disordered" evidence="8">
    <location>
        <begin position="81"/>
        <end position="127"/>
    </location>
</feature>
<dbReference type="InterPro" id="IPR012340">
    <property type="entry name" value="NA-bd_OB-fold"/>
</dbReference>
<evidence type="ECO:0000256" key="1">
    <source>
        <dbReference type="ARBA" id="ARBA00010254"/>
    </source>
</evidence>
<dbReference type="Pfam" id="PF00366">
    <property type="entry name" value="Ribosomal_S17"/>
    <property type="match status" value="1"/>
</dbReference>
<comment type="similarity">
    <text evidence="1 6 7">Belongs to the universal ribosomal protein uS17 family.</text>
</comment>
<dbReference type="eggNOG" id="COG0186">
    <property type="taxonomic scope" value="Bacteria"/>
</dbReference>
<dbReference type="PANTHER" id="PTHR10744:SF1">
    <property type="entry name" value="SMALL RIBOSOMAL SUBUNIT PROTEIN US17M"/>
    <property type="match status" value="1"/>
</dbReference>
<protein>
    <recommendedName>
        <fullName evidence="6">Small ribosomal subunit protein uS17</fullName>
    </recommendedName>
</protein>
<dbReference type="GO" id="GO:0019843">
    <property type="term" value="F:rRNA binding"/>
    <property type="evidence" value="ECO:0007669"/>
    <property type="project" value="UniProtKB-UniRule"/>
</dbReference>
<dbReference type="PROSITE" id="PS00056">
    <property type="entry name" value="RIBOSOMAL_S17"/>
    <property type="match status" value="1"/>
</dbReference>
<feature type="compositionally biased region" description="Low complexity" evidence="8">
    <location>
        <begin position="103"/>
        <end position="114"/>
    </location>
</feature>
<dbReference type="STRING" id="856793.MICA_2125"/>
<evidence type="ECO:0000256" key="4">
    <source>
        <dbReference type="ARBA" id="ARBA00022980"/>
    </source>
</evidence>
<evidence type="ECO:0000256" key="6">
    <source>
        <dbReference type="HAMAP-Rule" id="MF_01345"/>
    </source>
</evidence>
<feature type="compositionally biased region" description="Basic residues" evidence="8">
    <location>
        <begin position="115"/>
        <end position="127"/>
    </location>
</feature>
<evidence type="ECO:0000313" key="10">
    <source>
        <dbReference type="Proteomes" id="UP000009286"/>
    </source>
</evidence>
<evidence type="ECO:0000256" key="5">
    <source>
        <dbReference type="ARBA" id="ARBA00023274"/>
    </source>
</evidence>
<dbReference type="Gene3D" id="2.40.50.140">
    <property type="entry name" value="Nucleic acid-binding proteins"/>
    <property type="match status" value="1"/>
</dbReference>
<keyword evidence="2 6" id="KW-0699">rRNA-binding</keyword>
<dbReference type="HOGENOM" id="CLU_073626_1_2_5"/>
<reference evidence="9 10" key="1">
    <citation type="journal article" date="2011" name="BMC Genomics">
        <title>Genomic insights into an obligate epibiotic bacterial predator: Micavibrio aeruginosavorus ARL-13.</title>
        <authorList>
            <person name="Wang Z."/>
            <person name="Kadouri D."/>
            <person name="Wu M."/>
        </authorList>
    </citation>
    <scope>NUCLEOTIDE SEQUENCE [LARGE SCALE GENOMIC DNA]</scope>
    <source>
        <strain evidence="9 10">ARL-13</strain>
    </source>
</reference>
<organism evidence="9 10">
    <name type="scientific">Micavibrio aeruginosavorus (strain ARL-13)</name>
    <dbReference type="NCBI Taxonomy" id="856793"/>
    <lineage>
        <taxon>Bacteria</taxon>
        <taxon>Pseudomonadati</taxon>
        <taxon>Bdellovibrionota</taxon>
        <taxon>Bdellovibrionia</taxon>
        <taxon>Bdellovibrionales</taxon>
        <taxon>Pseudobdellovibrionaceae</taxon>
        <taxon>Micavibrio</taxon>
    </lineage>
</organism>
<feature type="compositionally biased region" description="Basic and acidic residues" evidence="8">
    <location>
        <begin position="88"/>
        <end position="98"/>
    </location>
</feature>
<evidence type="ECO:0000256" key="8">
    <source>
        <dbReference type="SAM" id="MobiDB-lite"/>
    </source>
</evidence>
<evidence type="ECO:0000256" key="7">
    <source>
        <dbReference type="RuleBase" id="RU003872"/>
    </source>
</evidence>
<gene>
    <name evidence="6" type="primary">rpsQ</name>
    <name evidence="9" type="ordered locus">MICA_2125</name>
</gene>
<sequence length="127" mass="14059">MPRRILEGNVVSDKMDKTVTVLVERRTMHPVYKKYIRKSDKYAAHDEQNMYKVGDRVQIEECRPISKRKSWRVVAGLGDAATRQAPEVTEKAAAEPKAKKAPAKAGAKTAAAKKPAAKKTAAKKKDA</sequence>
<evidence type="ECO:0000313" key="9">
    <source>
        <dbReference type="EMBL" id="AEP10432.1"/>
    </source>
</evidence>
<keyword evidence="4 6" id="KW-0689">Ribosomal protein</keyword>
<keyword evidence="5 6" id="KW-0687">Ribonucleoprotein</keyword>
<dbReference type="CDD" id="cd00364">
    <property type="entry name" value="Ribosomal_uS17"/>
    <property type="match status" value="1"/>
</dbReference>
<dbReference type="KEGG" id="mai:MICA_2125"/>
<dbReference type="InterPro" id="IPR019979">
    <property type="entry name" value="Ribosomal_uS17_CS"/>
</dbReference>
<comment type="subunit">
    <text evidence="6">Part of the 30S ribosomal subunit.</text>
</comment>
<dbReference type="GO" id="GO:0022627">
    <property type="term" value="C:cytosolic small ribosomal subunit"/>
    <property type="evidence" value="ECO:0007669"/>
    <property type="project" value="UniProtKB-UniRule"/>
</dbReference>
<keyword evidence="10" id="KW-1185">Reference proteome</keyword>
<dbReference type="Proteomes" id="UP000009286">
    <property type="component" value="Chromosome"/>
</dbReference>
<dbReference type="HAMAP" id="MF_01345_B">
    <property type="entry name" value="Ribosomal_uS17_B"/>
    <property type="match status" value="1"/>
</dbReference>
<evidence type="ECO:0000256" key="2">
    <source>
        <dbReference type="ARBA" id="ARBA00022730"/>
    </source>
</evidence>
<dbReference type="NCBIfam" id="TIGR03635">
    <property type="entry name" value="uS17_bact"/>
    <property type="match status" value="1"/>
</dbReference>
<keyword evidence="3 6" id="KW-0694">RNA-binding</keyword>
<accession>G2KQV4</accession>
<name>G2KQV4_MICAA</name>
<dbReference type="PRINTS" id="PR00973">
    <property type="entry name" value="RIBOSOMALS17"/>
</dbReference>
<dbReference type="GO" id="GO:0003735">
    <property type="term" value="F:structural constituent of ribosome"/>
    <property type="evidence" value="ECO:0007669"/>
    <property type="project" value="UniProtKB-UniRule"/>
</dbReference>
<dbReference type="PANTHER" id="PTHR10744">
    <property type="entry name" value="40S RIBOSOMAL PROTEIN S11 FAMILY MEMBER"/>
    <property type="match status" value="1"/>
</dbReference>
<dbReference type="GO" id="GO:0006412">
    <property type="term" value="P:translation"/>
    <property type="evidence" value="ECO:0007669"/>
    <property type="project" value="UniProtKB-UniRule"/>
</dbReference>
<dbReference type="InterPro" id="IPR019984">
    <property type="entry name" value="Ribosomal_uS17_bact/chlr"/>
</dbReference>
<dbReference type="SUPFAM" id="SSF50249">
    <property type="entry name" value="Nucleic acid-binding proteins"/>
    <property type="match status" value="1"/>
</dbReference>
<dbReference type="NCBIfam" id="NF004123">
    <property type="entry name" value="PRK05610.1"/>
    <property type="match status" value="1"/>
</dbReference>